<reference evidence="5 6" key="1">
    <citation type="submission" date="2022-01" db="EMBL/GenBank/DDBJ databases">
        <title>Maritalea mediterranea sp. nov., isolated from marine plastic residues from the Malva-rosa beach (Valencia, Spain).</title>
        <authorList>
            <person name="Vidal-Verdu A."/>
            <person name="Molina-Menor E."/>
            <person name="Pascual J."/>
            <person name="Pereto J."/>
            <person name="Porcar M."/>
        </authorList>
    </citation>
    <scope>NUCLEOTIDE SEQUENCE [LARGE SCALE GENOMIC DNA]</scope>
    <source>
        <strain evidence="5 6">P4.10X</strain>
    </source>
</reference>
<name>A0ABS9E4P5_9HYPH</name>
<evidence type="ECO:0000313" key="6">
    <source>
        <dbReference type="Proteomes" id="UP001201217"/>
    </source>
</evidence>
<feature type="domain" description="HTH araC/xylS-type" evidence="4">
    <location>
        <begin position="240"/>
        <end position="338"/>
    </location>
</feature>
<dbReference type="Proteomes" id="UP001201217">
    <property type="component" value="Unassembled WGS sequence"/>
</dbReference>
<dbReference type="InterPro" id="IPR032687">
    <property type="entry name" value="AraC-type_N"/>
</dbReference>
<keyword evidence="1" id="KW-0805">Transcription regulation</keyword>
<evidence type="ECO:0000256" key="3">
    <source>
        <dbReference type="ARBA" id="ARBA00023163"/>
    </source>
</evidence>
<evidence type="ECO:0000256" key="1">
    <source>
        <dbReference type="ARBA" id="ARBA00023015"/>
    </source>
</evidence>
<proteinExistence type="predicted"/>
<dbReference type="RefSeq" id="WP_236113371.1">
    <property type="nucleotide sequence ID" value="NZ_JAKGTI010000001.1"/>
</dbReference>
<comment type="caution">
    <text evidence="5">The sequence shown here is derived from an EMBL/GenBank/DDBJ whole genome shotgun (WGS) entry which is preliminary data.</text>
</comment>
<dbReference type="PANTHER" id="PTHR47894:SF1">
    <property type="entry name" value="HTH-TYPE TRANSCRIPTIONAL REGULATOR VQSM"/>
    <property type="match status" value="1"/>
</dbReference>
<dbReference type="Gene3D" id="1.10.10.60">
    <property type="entry name" value="Homeodomain-like"/>
    <property type="match status" value="1"/>
</dbReference>
<keyword evidence="2" id="KW-0238">DNA-binding</keyword>
<dbReference type="EMBL" id="JAKGTI010000001">
    <property type="protein sequence ID" value="MCF4097826.1"/>
    <property type="molecule type" value="Genomic_DNA"/>
</dbReference>
<dbReference type="PROSITE" id="PS01124">
    <property type="entry name" value="HTH_ARAC_FAMILY_2"/>
    <property type="match status" value="1"/>
</dbReference>
<keyword evidence="6" id="KW-1185">Reference proteome</keyword>
<dbReference type="SMART" id="SM00342">
    <property type="entry name" value="HTH_ARAC"/>
    <property type="match status" value="1"/>
</dbReference>
<keyword evidence="3" id="KW-0804">Transcription</keyword>
<evidence type="ECO:0000313" key="5">
    <source>
        <dbReference type="EMBL" id="MCF4097826.1"/>
    </source>
</evidence>
<dbReference type="PANTHER" id="PTHR47894">
    <property type="entry name" value="HTH-TYPE TRANSCRIPTIONAL REGULATOR GADX"/>
    <property type="match status" value="1"/>
</dbReference>
<sequence>MMEKGSVSAGYLKSILDYAVDQGASRSVLLAAVDLDDAIFADADNRVPMEKFRRMMQLGAEHTNNPAFSLDYCWDMPFVRTSIVGLIAESTANMGEALEQLNRYGKLVAEVDIGTAGERFALVPEGQELWLEDTRLNPNEFPELTESTFGRFICEFRRHFGDTPFVKRIKVTHERPAHYKDYDRVLQAPVEFAADRNAMEIETSWLTVKTDYADRYAFGILSKHADALLKELESSKTIKGRAESIMIPVLHTGELTMDQVADKMGLSRQSLYRGLKAEGISFEQLRDDLRHKMACHYLAEKKVSANETAYLVGFSDPSAFSRAFKRWTGQAPGSWQAVG</sequence>
<evidence type="ECO:0000259" key="4">
    <source>
        <dbReference type="PROSITE" id="PS01124"/>
    </source>
</evidence>
<protein>
    <submittedName>
        <fullName evidence="5">AraC family transcriptional regulator</fullName>
    </submittedName>
</protein>
<gene>
    <name evidence="5" type="ORF">L1I42_04920</name>
</gene>
<dbReference type="Pfam" id="PF12833">
    <property type="entry name" value="HTH_18"/>
    <property type="match status" value="1"/>
</dbReference>
<accession>A0ABS9E4P5</accession>
<dbReference type="InterPro" id="IPR009057">
    <property type="entry name" value="Homeodomain-like_sf"/>
</dbReference>
<organism evidence="5 6">
    <name type="scientific">Maritalea mediterranea</name>
    <dbReference type="NCBI Taxonomy" id="2909667"/>
    <lineage>
        <taxon>Bacteria</taxon>
        <taxon>Pseudomonadati</taxon>
        <taxon>Pseudomonadota</taxon>
        <taxon>Alphaproteobacteria</taxon>
        <taxon>Hyphomicrobiales</taxon>
        <taxon>Devosiaceae</taxon>
        <taxon>Maritalea</taxon>
    </lineage>
</organism>
<evidence type="ECO:0000256" key="2">
    <source>
        <dbReference type="ARBA" id="ARBA00023125"/>
    </source>
</evidence>
<dbReference type="InterPro" id="IPR018060">
    <property type="entry name" value="HTH_AraC"/>
</dbReference>
<dbReference type="Pfam" id="PF12625">
    <property type="entry name" value="Arabinose_bd"/>
    <property type="match status" value="1"/>
</dbReference>
<dbReference type="SUPFAM" id="SSF46689">
    <property type="entry name" value="Homeodomain-like"/>
    <property type="match status" value="1"/>
</dbReference>